<comment type="caution">
    <text evidence="2">The sequence shown here is derived from an EMBL/GenBank/DDBJ whole genome shotgun (WGS) entry which is preliminary data.</text>
</comment>
<evidence type="ECO:0000313" key="3">
    <source>
        <dbReference type="Proteomes" id="UP000094527"/>
    </source>
</evidence>
<dbReference type="Proteomes" id="UP000094527">
    <property type="component" value="Unassembled WGS sequence"/>
</dbReference>
<feature type="region of interest" description="Disordered" evidence="1">
    <location>
        <begin position="36"/>
        <end position="55"/>
    </location>
</feature>
<dbReference type="OrthoDB" id="10566150at2759"/>
<name>A0A1D2N1J1_ORCCI</name>
<sequence length="569" mass="62556">MSSLVKQEVTTAEDESVRASSSCESEILRNRLLCSSGSGSNSSTGSTPETTPVPSGSCYPKCNIQLTSANEQLTVITSVASVSGGSAGEREMASAGNPYGGNPYFVPKTEIKVEDVKPVILNLAHHGQSSSGTSYSTSSVLVPPMCFKQEPVDVTIKVEPSAAAVEIPYDRERILNFLTDYWKSKNLQQVTEAQQQTAGGGVVIDSPAPQRIVEEALFDLFVEYPMMIDGLQIPKRAWAKAFYEKDIIQTSKVLFEALFSELEMQQCTLNGKKGTPELSAIKMLAILRAAAWMKNKKQDPYSFNTNISSHNQFPSNEEREKIEKKVFTERRSQANRKITKTTGGTEGGSPPSLESTSETHNQGSPTHSSSTPSVAPKTGSPTPPAVATTITENRLSFSEDLRRDHMAPLAKIPKLDLDTEVVKQLQMLYADSPEGLISYLLPNTNSILIDGFLIPHEDWTKAYGEAGVDIVKAAWTLFKVLFSKTEILNCTLNGKNGTKELCPVKKLAILRAVTWMKETQGTSTDIFTFNVRRTDCNCFPSDEDKDKIETKVYTEKRYQACRKLKGQQI</sequence>
<feature type="compositionally biased region" description="Polar residues" evidence="1">
    <location>
        <begin position="352"/>
        <end position="373"/>
    </location>
</feature>
<feature type="region of interest" description="Disordered" evidence="1">
    <location>
        <begin position="326"/>
        <end position="399"/>
    </location>
</feature>
<dbReference type="EMBL" id="LJIJ01000295">
    <property type="protein sequence ID" value="ODM99163.1"/>
    <property type="molecule type" value="Genomic_DNA"/>
</dbReference>
<feature type="region of interest" description="Disordered" evidence="1">
    <location>
        <begin position="1"/>
        <end position="21"/>
    </location>
</feature>
<protein>
    <recommendedName>
        <fullName evidence="4">BEN domain-containing protein</fullName>
    </recommendedName>
</protein>
<dbReference type="AlphaFoldDB" id="A0A1D2N1J1"/>
<gene>
    <name evidence="2" type="ORF">Ocin01_07514</name>
</gene>
<reference evidence="2 3" key="1">
    <citation type="journal article" date="2016" name="Genome Biol. Evol.">
        <title>Gene Family Evolution Reflects Adaptation to Soil Environmental Stressors in the Genome of the Collembolan Orchesella cincta.</title>
        <authorList>
            <person name="Faddeeva-Vakhrusheva A."/>
            <person name="Derks M.F."/>
            <person name="Anvar S.Y."/>
            <person name="Agamennone V."/>
            <person name="Suring W."/>
            <person name="Smit S."/>
            <person name="van Straalen N.M."/>
            <person name="Roelofs D."/>
        </authorList>
    </citation>
    <scope>NUCLEOTIDE SEQUENCE [LARGE SCALE GENOMIC DNA]</scope>
    <source>
        <tissue evidence="2">Mixed pool</tissue>
    </source>
</reference>
<evidence type="ECO:0008006" key="4">
    <source>
        <dbReference type="Google" id="ProtNLM"/>
    </source>
</evidence>
<accession>A0A1D2N1J1</accession>
<proteinExistence type="predicted"/>
<organism evidence="2 3">
    <name type="scientific">Orchesella cincta</name>
    <name type="common">Springtail</name>
    <name type="synonym">Podura cincta</name>
    <dbReference type="NCBI Taxonomy" id="48709"/>
    <lineage>
        <taxon>Eukaryota</taxon>
        <taxon>Metazoa</taxon>
        <taxon>Ecdysozoa</taxon>
        <taxon>Arthropoda</taxon>
        <taxon>Hexapoda</taxon>
        <taxon>Collembola</taxon>
        <taxon>Entomobryomorpha</taxon>
        <taxon>Entomobryoidea</taxon>
        <taxon>Orchesellidae</taxon>
        <taxon>Orchesellinae</taxon>
        <taxon>Orchesella</taxon>
    </lineage>
</organism>
<keyword evidence="3" id="KW-1185">Reference proteome</keyword>
<evidence type="ECO:0000256" key="1">
    <source>
        <dbReference type="SAM" id="MobiDB-lite"/>
    </source>
</evidence>
<feature type="compositionally biased region" description="Polar residues" evidence="1">
    <location>
        <begin position="1"/>
        <end position="10"/>
    </location>
</feature>
<evidence type="ECO:0000313" key="2">
    <source>
        <dbReference type="EMBL" id="ODM99163.1"/>
    </source>
</evidence>